<dbReference type="InterPro" id="IPR016120">
    <property type="entry name" value="Sig_transdc_His_kin_SpoOB"/>
</dbReference>
<comment type="caution">
    <text evidence="7">The sequence shown here is derived from an EMBL/GenBank/DDBJ whole genome shotgun (WGS) entry which is preliminary data.</text>
</comment>
<keyword evidence="1" id="KW-0597">Phosphoprotein</keyword>
<dbReference type="EMBL" id="ABXP02000035">
    <property type="protein sequence ID" value="KKC30399.1"/>
    <property type="molecule type" value="Genomic_DNA"/>
</dbReference>
<dbReference type="GO" id="GO:0000155">
    <property type="term" value="F:phosphorelay sensor kinase activity"/>
    <property type="evidence" value="ECO:0007669"/>
    <property type="project" value="InterPro"/>
</dbReference>
<dbReference type="GO" id="GO:0042802">
    <property type="term" value="F:identical protein binding"/>
    <property type="evidence" value="ECO:0007669"/>
    <property type="project" value="TreeGrafter"/>
</dbReference>
<reference evidence="7 8" key="2">
    <citation type="journal article" date="2015" name="BMC Genomics">
        <title>Analysis of three genomes within the thermophilic bacterial species Caldanaerobacter subterraneus with a focus on carbon monoxide dehydrogenase evolution and hydrolase diversity.</title>
        <authorList>
            <person name="Sant'Anna F.H."/>
            <person name="Lebedinsky A.V."/>
            <person name="Sokolova T.G."/>
            <person name="Robb F.T."/>
            <person name="Gonzalez J.M."/>
        </authorList>
    </citation>
    <scope>NUCLEOTIDE SEQUENCE [LARGE SCALE GENOMIC DNA]</scope>
    <source>
        <strain evidence="7 8">DSM 12653</strain>
    </source>
</reference>
<dbReference type="SUPFAM" id="SSF55874">
    <property type="entry name" value="ATPase domain of HSP90 chaperone/DNA topoisomerase II/histidine kinase"/>
    <property type="match status" value="1"/>
</dbReference>
<dbReference type="CDD" id="cd16935">
    <property type="entry name" value="HATPase_AgrC-ComD-like"/>
    <property type="match status" value="1"/>
</dbReference>
<evidence type="ECO:0000313" key="8">
    <source>
        <dbReference type="Proteomes" id="UP000010146"/>
    </source>
</evidence>
<evidence type="ECO:0000256" key="4">
    <source>
        <dbReference type="ARBA" id="ARBA00023012"/>
    </source>
</evidence>
<gene>
    <name evidence="7" type="ORF">CDSM653_00579</name>
</gene>
<dbReference type="RefSeq" id="WP_043884148.1">
    <property type="nucleotide sequence ID" value="NZ_ABXP02000035.1"/>
</dbReference>
<feature type="domain" description="Histidine kinase" evidence="6">
    <location>
        <begin position="94"/>
        <end position="283"/>
    </location>
</feature>
<dbReference type="InterPro" id="IPR039506">
    <property type="entry name" value="SPOB_a"/>
</dbReference>
<dbReference type="InterPro" id="IPR032834">
    <property type="entry name" value="NatK-like_C"/>
</dbReference>
<evidence type="ECO:0000256" key="5">
    <source>
        <dbReference type="SAM" id="Phobius"/>
    </source>
</evidence>
<evidence type="ECO:0000256" key="2">
    <source>
        <dbReference type="ARBA" id="ARBA00022679"/>
    </source>
</evidence>
<keyword evidence="5" id="KW-0472">Membrane</keyword>
<dbReference type="SMART" id="SM00387">
    <property type="entry name" value="HATPase_c"/>
    <property type="match status" value="1"/>
</dbReference>
<dbReference type="InterPro" id="IPR005467">
    <property type="entry name" value="His_kinase_dom"/>
</dbReference>
<keyword evidence="2" id="KW-0808">Transferase</keyword>
<dbReference type="InterPro" id="IPR036890">
    <property type="entry name" value="HATPase_C_sf"/>
</dbReference>
<dbReference type="AlphaFoldDB" id="A0A0F5PRD9"/>
<evidence type="ECO:0000256" key="3">
    <source>
        <dbReference type="ARBA" id="ARBA00022777"/>
    </source>
</evidence>
<feature type="transmembrane region" description="Helical" evidence="5">
    <location>
        <begin position="42"/>
        <end position="62"/>
    </location>
</feature>
<dbReference type="Pfam" id="PF14501">
    <property type="entry name" value="HATPase_c_5"/>
    <property type="match status" value="1"/>
</dbReference>
<keyword evidence="4" id="KW-0902">Two-component regulatory system</keyword>
<keyword evidence="5" id="KW-1133">Transmembrane helix</keyword>
<proteinExistence type="predicted"/>
<dbReference type="PANTHER" id="PTHR40448">
    <property type="entry name" value="TWO-COMPONENT SENSOR HISTIDINE KINASE"/>
    <property type="match status" value="1"/>
</dbReference>
<protein>
    <submittedName>
        <fullName evidence="7">Sensory transduction histidine kinase</fullName>
    </submittedName>
</protein>
<name>A0A0F5PRD9_9THEO</name>
<dbReference type="Proteomes" id="UP000010146">
    <property type="component" value="Unassembled WGS sequence"/>
</dbReference>
<dbReference type="Pfam" id="PF14689">
    <property type="entry name" value="SPOB_a"/>
    <property type="match status" value="1"/>
</dbReference>
<organism evidence="7 8">
    <name type="scientific">Caldanaerobacter subterraneus subsp. pacificus DSM 12653</name>
    <dbReference type="NCBI Taxonomy" id="391606"/>
    <lineage>
        <taxon>Bacteria</taxon>
        <taxon>Bacillati</taxon>
        <taxon>Bacillota</taxon>
        <taxon>Clostridia</taxon>
        <taxon>Thermoanaerobacterales</taxon>
        <taxon>Thermoanaerobacteraceae</taxon>
        <taxon>Caldanaerobacter</taxon>
    </lineage>
</organism>
<reference evidence="7 8" key="1">
    <citation type="submission" date="2008-07" db="EMBL/GenBank/DDBJ databases">
        <authorList>
            <person name="Gonzalez J."/>
            <person name="Sokolova T."/>
            <person name="Ferriera S."/>
            <person name="Johnson J."/>
            <person name="Kravitz S."/>
            <person name="Beeson K."/>
            <person name="Sutton G."/>
            <person name="Rogers Y.-H."/>
            <person name="Friedman R."/>
            <person name="Frazier M."/>
            <person name="Venter J.C."/>
        </authorList>
    </citation>
    <scope>NUCLEOTIDE SEQUENCE [LARGE SCALE GENOMIC DNA]</scope>
    <source>
        <strain evidence="7 8">DSM 12653</strain>
    </source>
</reference>
<dbReference type="InterPro" id="IPR003594">
    <property type="entry name" value="HATPase_dom"/>
</dbReference>
<evidence type="ECO:0000256" key="1">
    <source>
        <dbReference type="ARBA" id="ARBA00022553"/>
    </source>
</evidence>
<dbReference type="SUPFAM" id="SSF55890">
    <property type="entry name" value="Sporulation response regulatory protein Spo0B"/>
    <property type="match status" value="1"/>
</dbReference>
<sequence length="289" mass="33994">MFKNIYKSAMLIYVIQMVLIVILVNNNFMRSLDIFQPKSQELFRLTIGILIFVLNLFSIFVLRELYRRFKEERQYLINSLKFRYIEEQNRIYRKNHHDIKNHLMVISALLKEKKYEEVEEYLSSYLDEIDKNVFNINTGVSEIDILLYSKLSNAKSKGVDVKFKCTAEIKCSQRHVLNLVSILGNLLDNAIEACEEMKHDKYIEVEIKEDPIDYIFRVKNKYDFEQKIPAGTFFEEGFSTKGEEGRGEGLYIVKNITDKYNGTINLNTDEGYFDITVEIPKFSLEGDCN</sequence>
<evidence type="ECO:0000259" key="6">
    <source>
        <dbReference type="PROSITE" id="PS50109"/>
    </source>
</evidence>
<accession>A0A0F5PRD9</accession>
<feature type="transmembrane region" description="Helical" evidence="5">
    <location>
        <begin position="12"/>
        <end position="30"/>
    </location>
</feature>
<dbReference type="Gene3D" id="3.30.565.10">
    <property type="entry name" value="Histidine kinase-like ATPase, C-terminal domain"/>
    <property type="match status" value="1"/>
</dbReference>
<dbReference type="Gene3D" id="1.10.287.130">
    <property type="match status" value="1"/>
</dbReference>
<reference evidence="8" key="3">
    <citation type="submission" date="2015-02" db="EMBL/GenBank/DDBJ databases">
        <title>Genome analysis of three genomes within the thermophilic hydrogenogenic bacterial species Caldanaerobacter subterraneus.</title>
        <authorList>
            <person name="Sant'Anna F.H."/>
            <person name="Lebedinsky A."/>
            <person name="Sokolova T."/>
            <person name="Robb F.T."/>
            <person name="Gonzalez J.M."/>
        </authorList>
    </citation>
    <scope>NUCLEOTIDE SEQUENCE [LARGE SCALE GENOMIC DNA]</scope>
    <source>
        <strain evidence="8">DSM 12653</strain>
    </source>
</reference>
<evidence type="ECO:0000313" key="7">
    <source>
        <dbReference type="EMBL" id="KKC30399.1"/>
    </source>
</evidence>
<keyword evidence="3 7" id="KW-0418">Kinase</keyword>
<dbReference type="PANTHER" id="PTHR40448:SF1">
    <property type="entry name" value="TWO-COMPONENT SENSOR HISTIDINE KINASE"/>
    <property type="match status" value="1"/>
</dbReference>
<dbReference type="PROSITE" id="PS50109">
    <property type="entry name" value="HIS_KIN"/>
    <property type="match status" value="1"/>
</dbReference>
<keyword evidence="5" id="KW-0812">Transmembrane</keyword>